<evidence type="ECO:0000313" key="2">
    <source>
        <dbReference type="EnsemblMetazoa" id="XP_016989627.1"/>
    </source>
</evidence>
<name>A0A6P4FI95_DRORH</name>
<dbReference type="AlphaFoldDB" id="A0A6P4FI95"/>
<feature type="chain" id="PRO_5027820256" evidence="1">
    <location>
        <begin position="20"/>
        <end position="159"/>
    </location>
</feature>
<proteinExistence type="predicted"/>
<gene>
    <name evidence="4" type="primary">LOC108051877</name>
    <name evidence="2" type="synonym">108051877</name>
</gene>
<dbReference type="GeneID" id="108051877"/>
<dbReference type="EnsemblMetazoa" id="XM_017134138.2">
    <property type="protein sequence ID" value="XP_016989627.1"/>
    <property type="gene ID" value="LOC108051877"/>
</dbReference>
<sequence>MLLKYFPLLFLAQILIVAAKPTHPVPSNSDDPRRRQAEEETVNLCNSLMRSQITFFTEVKAQLNPQTKRSQDISLYLTQLNALIAEDDLQKKGQMIQNISEEFQGSPLLLNNESETGLSDNQYEDLLRGQKLNEMKTKMKADFTDYFWKMTKLTLRIFG</sequence>
<reference evidence="2" key="3">
    <citation type="submission" date="2025-05" db="UniProtKB">
        <authorList>
            <consortium name="EnsemblMetazoa"/>
        </authorList>
    </citation>
    <scope>IDENTIFICATION</scope>
</reference>
<dbReference type="OrthoDB" id="7979796at2759"/>
<reference evidence="3" key="1">
    <citation type="journal article" date="2021" name="Elife">
        <title>Highly contiguous assemblies of 101 drosophilid genomes.</title>
        <authorList>
            <person name="Kim B.Y."/>
            <person name="Wang J.R."/>
            <person name="Miller D.E."/>
            <person name="Barmina O."/>
            <person name="Delaney E."/>
            <person name="Thompson A."/>
            <person name="Comeault A.A."/>
            <person name="Peede D."/>
            <person name="D'Agostino E.R."/>
            <person name="Pelaez J."/>
            <person name="Aguilar J.M."/>
            <person name="Haji D."/>
            <person name="Matsunaga T."/>
            <person name="Armstrong E.E."/>
            <person name="Zych M."/>
            <person name="Ogawa Y."/>
            <person name="Stamenkovic-Radak M."/>
            <person name="Jelic M."/>
            <person name="Veselinovic M.S."/>
            <person name="Tanaskovic M."/>
            <person name="Eric P."/>
            <person name="Gao J.J."/>
            <person name="Katoh T.K."/>
            <person name="Toda M.J."/>
            <person name="Watabe H."/>
            <person name="Watada M."/>
            <person name="Davis J.S."/>
            <person name="Moyle L.C."/>
            <person name="Manoli G."/>
            <person name="Bertolini E."/>
            <person name="Kostal V."/>
            <person name="Hawley R.S."/>
            <person name="Takahashi A."/>
            <person name="Jones C.D."/>
            <person name="Price D.K."/>
            <person name="Whiteman N."/>
            <person name="Kopp A."/>
            <person name="Matute D.R."/>
            <person name="Petrov D.A."/>
        </authorList>
    </citation>
    <scope>NUCLEOTIDE SEQUENCE [LARGE SCALE GENOMIC DNA]</scope>
</reference>
<evidence type="ECO:0000313" key="4">
    <source>
        <dbReference type="RefSeq" id="XP_016989627.1"/>
    </source>
</evidence>
<dbReference type="RefSeq" id="XP_016989627.1">
    <property type="nucleotide sequence ID" value="XM_017134138.1"/>
</dbReference>
<accession>A0A6P4FI95</accession>
<evidence type="ECO:0000313" key="3">
    <source>
        <dbReference type="Proteomes" id="UP001652680"/>
    </source>
</evidence>
<organism evidence="4">
    <name type="scientific">Drosophila rhopaloa</name>
    <name type="common">Fruit fly</name>
    <dbReference type="NCBI Taxonomy" id="1041015"/>
    <lineage>
        <taxon>Eukaryota</taxon>
        <taxon>Metazoa</taxon>
        <taxon>Ecdysozoa</taxon>
        <taxon>Arthropoda</taxon>
        <taxon>Hexapoda</taxon>
        <taxon>Insecta</taxon>
        <taxon>Pterygota</taxon>
        <taxon>Neoptera</taxon>
        <taxon>Endopterygota</taxon>
        <taxon>Diptera</taxon>
        <taxon>Brachycera</taxon>
        <taxon>Muscomorpha</taxon>
        <taxon>Ephydroidea</taxon>
        <taxon>Drosophilidae</taxon>
        <taxon>Drosophila</taxon>
        <taxon>Sophophora</taxon>
    </lineage>
</organism>
<keyword evidence="1" id="KW-0732">Signal</keyword>
<protein>
    <submittedName>
        <fullName evidence="4">Uncharacterized protein LOC108051877</fullName>
    </submittedName>
</protein>
<keyword evidence="3" id="KW-1185">Reference proteome</keyword>
<evidence type="ECO:0000256" key="1">
    <source>
        <dbReference type="SAM" id="SignalP"/>
    </source>
</evidence>
<dbReference type="Proteomes" id="UP001652680">
    <property type="component" value="Unassembled WGS sequence"/>
</dbReference>
<reference evidence="4" key="2">
    <citation type="submission" date="2025-04" db="UniProtKB">
        <authorList>
            <consortium name="RefSeq"/>
        </authorList>
    </citation>
    <scope>IDENTIFICATION</scope>
</reference>
<feature type="signal peptide" evidence="1">
    <location>
        <begin position="1"/>
        <end position="19"/>
    </location>
</feature>